<dbReference type="AlphaFoldDB" id="A0A6P2D8W3"/>
<dbReference type="EMBL" id="LR593886">
    <property type="protein sequence ID" value="VTR95952.1"/>
    <property type="molecule type" value="Genomic_DNA"/>
</dbReference>
<evidence type="ECO:0000313" key="2">
    <source>
        <dbReference type="EMBL" id="VTR95952.1"/>
    </source>
</evidence>
<dbReference type="Gene3D" id="2.40.50.100">
    <property type="match status" value="1"/>
</dbReference>
<feature type="domain" description="Lipoyl-binding" evidence="1">
    <location>
        <begin position="9"/>
        <end position="78"/>
    </location>
</feature>
<gene>
    <name evidence="2" type="ORF">SOIL9_17620</name>
</gene>
<dbReference type="InterPro" id="IPR011053">
    <property type="entry name" value="Single_hybrid_motif"/>
</dbReference>
<dbReference type="KEGG" id="gms:SOIL9_17620"/>
<proteinExistence type="predicted"/>
<name>A0A6P2D8W3_9BACT</name>
<reference evidence="2 3" key="1">
    <citation type="submission" date="2019-05" db="EMBL/GenBank/DDBJ databases">
        <authorList>
            <consortium name="Science for Life Laboratories"/>
        </authorList>
    </citation>
    <scope>NUCLEOTIDE SEQUENCE [LARGE SCALE GENOMIC DNA]</scope>
    <source>
        <strain evidence="2">Soil9</strain>
    </source>
</reference>
<dbReference type="InterPro" id="IPR000089">
    <property type="entry name" value="Biotin_lipoyl"/>
</dbReference>
<dbReference type="Proteomes" id="UP000464178">
    <property type="component" value="Chromosome"/>
</dbReference>
<evidence type="ECO:0000259" key="1">
    <source>
        <dbReference type="Pfam" id="PF00364"/>
    </source>
</evidence>
<organism evidence="2 3">
    <name type="scientific">Gemmata massiliana</name>
    <dbReference type="NCBI Taxonomy" id="1210884"/>
    <lineage>
        <taxon>Bacteria</taxon>
        <taxon>Pseudomonadati</taxon>
        <taxon>Planctomycetota</taxon>
        <taxon>Planctomycetia</taxon>
        <taxon>Gemmatales</taxon>
        <taxon>Gemmataceae</taxon>
        <taxon>Gemmata</taxon>
    </lineage>
</organism>
<dbReference type="SUPFAM" id="SSF51230">
    <property type="entry name" value="Single hybrid motif"/>
    <property type="match status" value="1"/>
</dbReference>
<keyword evidence="3" id="KW-1185">Reference proteome</keyword>
<accession>A0A6P2D8W3</accession>
<evidence type="ECO:0000313" key="3">
    <source>
        <dbReference type="Proteomes" id="UP000464178"/>
    </source>
</evidence>
<sequence length="80" mass="8472">MKESSRIAVTAPDLGAPRVTFSLWHVRVGDRVTEGDRVAEVLVPGAIFDVPAPATGTLVERLVLPNDPLTPGTVLGVIQE</sequence>
<protein>
    <recommendedName>
        <fullName evidence="1">Lipoyl-binding domain-containing protein</fullName>
    </recommendedName>
</protein>
<dbReference type="Pfam" id="PF00364">
    <property type="entry name" value="Biotin_lipoyl"/>
    <property type="match status" value="1"/>
</dbReference>
<dbReference type="CDD" id="cd06849">
    <property type="entry name" value="lipoyl_domain"/>
    <property type="match status" value="1"/>
</dbReference>
<dbReference type="RefSeq" id="WP_162670300.1">
    <property type="nucleotide sequence ID" value="NZ_LR593886.1"/>
</dbReference>